<dbReference type="RefSeq" id="WP_038682542.1">
    <property type="nucleotide sequence ID" value="NZ_BJMC01000021.1"/>
</dbReference>
<proteinExistence type="predicted"/>
<keyword evidence="2" id="KW-0472">Membrane</keyword>
<dbReference type="Proteomes" id="UP000030300">
    <property type="component" value="Chromosome"/>
</dbReference>
<dbReference type="HOGENOM" id="CLU_683021_0_0_11"/>
<keyword evidence="2" id="KW-1133">Transmembrane helix</keyword>
<keyword evidence="2" id="KW-0812">Transmembrane</keyword>
<feature type="transmembrane region" description="Helical" evidence="2">
    <location>
        <begin position="122"/>
        <end position="143"/>
    </location>
</feature>
<dbReference type="GeneID" id="96612233"/>
<evidence type="ECO:0000256" key="1">
    <source>
        <dbReference type="SAM" id="MobiDB-lite"/>
    </source>
</evidence>
<dbReference type="OrthoDB" id="3787782at2"/>
<feature type="region of interest" description="Disordered" evidence="1">
    <location>
        <begin position="1"/>
        <end position="83"/>
    </location>
</feature>
<feature type="transmembrane region" description="Helical" evidence="2">
    <location>
        <begin position="204"/>
        <end position="222"/>
    </location>
</feature>
<sequence>MTDDAPANGTPDAPDQPGGGPQPDQTVQRPRDPDPDLPPPGATVVATAPDPQPAGQGYGGPPAPPGAGFDAPGPGDPGAAAKAGRTGLTGGLVALGAGLLGAAVVISRARSRSDGDLDWSNFGVGLGATAVLLLIALVGTATAGRREGSRARTDLVTWPGVVGILGVALMLDVGIHSDDEWLGYLIGAVIVVLAAAGYAASRRAAFAVTAIVGLAILYALAFNDLVADNLSDESTSVVVGAAVAVFVVAVTVVGWLLPSRAITGVAVGVAGLVAYAVILLSMLVLRLIGGFFADLPFGSGPMGMAADVDTSFRESDVWWTIGFVGVLAVGWALAAVVSNHSGFALLALAAPIVIAPLASAVLAVEHPTWWAAVLAASGGVLLLGGAAVARRRGQALTRPAYGG</sequence>
<evidence type="ECO:0000313" key="3">
    <source>
        <dbReference type="EMBL" id="AIY19388.1"/>
    </source>
</evidence>
<feature type="transmembrane region" description="Helical" evidence="2">
    <location>
        <begin position="92"/>
        <end position="110"/>
    </location>
</feature>
<reference evidence="3 4" key="1">
    <citation type="journal article" date="2015" name="Genome Announc.">
        <title>Complete Genome Sequence of Steroid-Transforming Nocardioides simplex VKM Ac-2033D.</title>
        <authorList>
            <person name="Shtratnikova V.Y."/>
            <person name="Schelkunov M.I."/>
            <person name="Pekov Y.A."/>
            <person name="Fokina V.V."/>
            <person name="Logacheva M.D."/>
            <person name="Sokolov S.L."/>
            <person name="Bragin E.Y."/>
            <person name="Ashapkin V.V."/>
            <person name="Donova M.V."/>
        </authorList>
    </citation>
    <scope>NUCLEOTIDE SEQUENCE [LARGE SCALE GENOMIC DNA]</scope>
    <source>
        <strain evidence="3 4">VKM Ac-2033D</strain>
    </source>
</reference>
<dbReference type="STRING" id="2045.KR76_26175"/>
<feature type="compositionally biased region" description="Low complexity" evidence="1">
    <location>
        <begin position="66"/>
        <end position="83"/>
    </location>
</feature>
<feature type="transmembrane region" description="Helical" evidence="2">
    <location>
        <begin position="181"/>
        <end position="199"/>
    </location>
</feature>
<feature type="transmembrane region" description="Helical" evidence="2">
    <location>
        <begin position="369"/>
        <end position="389"/>
    </location>
</feature>
<feature type="transmembrane region" description="Helical" evidence="2">
    <location>
        <begin position="155"/>
        <end position="175"/>
    </location>
</feature>
<feature type="transmembrane region" description="Helical" evidence="2">
    <location>
        <begin position="269"/>
        <end position="293"/>
    </location>
</feature>
<feature type="transmembrane region" description="Helical" evidence="2">
    <location>
        <begin position="317"/>
        <end position="336"/>
    </location>
</feature>
<dbReference type="KEGG" id="psim:KR76_26175"/>
<keyword evidence="4" id="KW-1185">Reference proteome</keyword>
<name>A0A0A1DS68_NOCSI</name>
<gene>
    <name evidence="3" type="ORF">KR76_26175</name>
</gene>
<dbReference type="EMBL" id="CP009896">
    <property type="protein sequence ID" value="AIY19388.1"/>
    <property type="molecule type" value="Genomic_DNA"/>
</dbReference>
<accession>A0A0A1DS68</accession>
<protein>
    <submittedName>
        <fullName evidence="3">Uncharacterized protein</fullName>
    </submittedName>
</protein>
<feature type="compositionally biased region" description="Low complexity" evidence="1">
    <location>
        <begin position="42"/>
        <end position="55"/>
    </location>
</feature>
<evidence type="ECO:0000313" key="4">
    <source>
        <dbReference type="Proteomes" id="UP000030300"/>
    </source>
</evidence>
<organism evidence="3 4">
    <name type="scientific">Nocardioides simplex</name>
    <name type="common">Arthrobacter simplex</name>
    <dbReference type="NCBI Taxonomy" id="2045"/>
    <lineage>
        <taxon>Bacteria</taxon>
        <taxon>Bacillati</taxon>
        <taxon>Actinomycetota</taxon>
        <taxon>Actinomycetes</taxon>
        <taxon>Propionibacteriales</taxon>
        <taxon>Nocardioidaceae</taxon>
        <taxon>Pimelobacter</taxon>
    </lineage>
</organism>
<dbReference type="eggNOG" id="ENOG5032030">
    <property type="taxonomic scope" value="Bacteria"/>
</dbReference>
<feature type="transmembrane region" description="Helical" evidence="2">
    <location>
        <begin position="234"/>
        <end position="257"/>
    </location>
</feature>
<feature type="transmembrane region" description="Helical" evidence="2">
    <location>
        <begin position="343"/>
        <end position="363"/>
    </location>
</feature>
<dbReference type="AlphaFoldDB" id="A0A0A1DS68"/>
<evidence type="ECO:0000256" key="2">
    <source>
        <dbReference type="SAM" id="Phobius"/>
    </source>
</evidence>